<dbReference type="EMBL" id="PTIZ01000007">
    <property type="protein sequence ID" value="PPK74762.1"/>
    <property type="molecule type" value="Genomic_DNA"/>
</dbReference>
<dbReference type="AlphaFoldDB" id="A0A2S6HBD0"/>
<dbReference type="SUPFAM" id="SSF52540">
    <property type="entry name" value="P-loop containing nucleoside triphosphate hydrolases"/>
    <property type="match status" value="1"/>
</dbReference>
<dbReference type="RefSeq" id="WP_104429319.1">
    <property type="nucleotide sequence ID" value="NZ_PTIZ01000007.1"/>
</dbReference>
<comment type="caution">
    <text evidence="1">The sequence shown here is derived from an EMBL/GenBank/DDBJ whole genome shotgun (WGS) entry which is preliminary data.</text>
</comment>
<name>A0A2S6HBD0_9GAMM</name>
<sequence length="295" mass="33772">MSTGSHTEIRELSNDERIFNLYKNVWIGYPGAVAIRDRMEGLLKLPTTHRMPNLALIGESNSGKSMLLNNFFKRHSPDLDPNAEKTVLPVLIVQMPAEPNESRLYGAILHQLFAEPTNRELPASMINRIKVLFRSLEVKMLILDEFNNALAGSYIKQRRFLNGIRYLSNELMIPIVVAGTVEAQRALSSDPQLANRFEPVYLHRWKLDENLIRLLMTFEPTLGLKQKSNLYEQINAENILISSEGLIGDMLMMLRRLAEKAIKDGTEHIEPRWLTKAFLDDFGWVIPSMRMKRAG</sequence>
<gene>
    <name evidence="1" type="ORF">B0F87_1075</name>
</gene>
<dbReference type="Pfam" id="PF05621">
    <property type="entry name" value="TniB"/>
    <property type="match status" value="1"/>
</dbReference>
<evidence type="ECO:0000313" key="2">
    <source>
        <dbReference type="Proteomes" id="UP000240010"/>
    </source>
</evidence>
<dbReference type="InterPro" id="IPR008868">
    <property type="entry name" value="TniB"/>
</dbReference>
<dbReference type="InterPro" id="IPR027417">
    <property type="entry name" value="P-loop_NTPase"/>
</dbReference>
<accession>A0A2S6HBD0</accession>
<dbReference type="Proteomes" id="UP000240010">
    <property type="component" value="Unassembled WGS sequence"/>
</dbReference>
<proteinExistence type="predicted"/>
<organism evidence="1 2">
    <name type="scientific">Methylobacter tundripaludum</name>
    <dbReference type="NCBI Taxonomy" id="173365"/>
    <lineage>
        <taxon>Bacteria</taxon>
        <taxon>Pseudomonadati</taxon>
        <taxon>Pseudomonadota</taxon>
        <taxon>Gammaproteobacteria</taxon>
        <taxon>Methylococcales</taxon>
        <taxon>Methylococcaceae</taxon>
        <taxon>Methylobacter</taxon>
    </lineage>
</organism>
<protein>
    <submittedName>
        <fullName evidence="1">TniB protein</fullName>
    </submittedName>
</protein>
<reference evidence="1 2" key="1">
    <citation type="submission" date="2018-02" db="EMBL/GenBank/DDBJ databases">
        <title>Subsurface microbial communities from deep shales in Ohio and West Virginia, USA.</title>
        <authorList>
            <person name="Wrighton K."/>
        </authorList>
    </citation>
    <scope>NUCLEOTIDE SEQUENCE [LARGE SCALE GENOMIC DNA]</scope>
    <source>
        <strain evidence="1 2">OWC-DMM</strain>
    </source>
</reference>
<dbReference type="Gene3D" id="3.40.50.300">
    <property type="entry name" value="P-loop containing nucleotide triphosphate hydrolases"/>
    <property type="match status" value="1"/>
</dbReference>
<evidence type="ECO:0000313" key="1">
    <source>
        <dbReference type="EMBL" id="PPK74762.1"/>
    </source>
</evidence>